<dbReference type="GO" id="GO:0004591">
    <property type="term" value="F:oxoglutarate dehydrogenase (succinyl-transferring) activity"/>
    <property type="evidence" value="ECO:0007669"/>
    <property type="project" value="UniProtKB-EC"/>
</dbReference>
<evidence type="ECO:0000256" key="4">
    <source>
        <dbReference type="ARBA" id="ARBA00011301"/>
    </source>
</evidence>
<proteinExistence type="inferred from homology"/>
<dbReference type="NCBIfam" id="NF008907">
    <property type="entry name" value="PRK12270.1"/>
    <property type="match status" value="1"/>
</dbReference>
<dbReference type="Gene3D" id="1.10.287.1150">
    <property type="entry name" value="TPP helical domain"/>
    <property type="match status" value="1"/>
</dbReference>
<dbReference type="InterPro" id="IPR032106">
    <property type="entry name" value="2-oxogl_dehyd_N"/>
</dbReference>
<keyword evidence="15" id="KW-1185">Reference proteome</keyword>
<feature type="region of interest" description="Disordered" evidence="12">
    <location>
        <begin position="976"/>
        <end position="1000"/>
    </location>
</feature>
<evidence type="ECO:0000313" key="15">
    <source>
        <dbReference type="Proteomes" id="UP000255230"/>
    </source>
</evidence>
<dbReference type="InterPro" id="IPR029061">
    <property type="entry name" value="THDP-binding"/>
</dbReference>
<dbReference type="PIRSF" id="PIRSF000157">
    <property type="entry name" value="Oxoglu_dh_E1"/>
    <property type="match status" value="1"/>
</dbReference>
<dbReference type="Pfam" id="PF16078">
    <property type="entry name" value="2-oxogl_dehyd_N"/>
    <property type="match status" value="1"/>
</dbReference>
<dbReference type="AlphaFoldDB" id="A0A378Q704"/>
<dbReference type="PANTHER" id="PTHR23152">
    <property type="entry name" value="2-OXOGLUTARATE DEHYDROGENASE"/>
    <property type="match status" value="1"/>
</dbReference>
<dbReference type="SMART" id="SM00861">
    <property type="entry name" value="Transket_pyr"/>
    <property type="match status" value="1"/>
</dbReference>
<dbReference type="Gene3D" id="3.40.50.970">
    <property type="match status" value="1"/>
</dbReference>
<evidence type="ECO:0000256" key="6">
    <source>
        <dbReference type="ARBA" id="ARBA00013321"/>
    </source>
</evidence>
<dbReference type="GO" id="GO:0045252">
    <property type="term" value="C:oxoglutarate dehydrogenase complex"/>
    <property type="evidence" value="ECO:0007669"/>
    <property type="project" value="TreeGrafter"/>
</dbReference>
<dbReference type="EC" id="1.2.4.2" evidence="5"/>
<evidence type="ECO:0000256" key="7">
    <source>
        <dbReference type="ARBA" id="ARBA00023002"/>
    </source>
</evidence>
<organism evidence="14 15">
    <name type="scientific">Faucicola osloensis</name>
    <name type="common">Moraxella osloensis</name>
    <dbReference type="NCBI Taxonomy" id="34062"/>
    <lineage>
        <taxon>Bacteria</taxon>
        <taxon>Pseudomonadati</taxon>
        <taxon>Pseudomonadota</taxon>
        <taxon>Gammaproteobacteria</taxon>
        <taxon>Moraxellales</taxon>
        <taxon>Moraxellaceae</taxon>
        <taxon>Faucicola</taxon>
    </lineage>
</organism>
<evidence type="ECO:0000313" key="14">
    <source>
        <dbReference type="EMBL" id="STY96571.1"/>
    </source>
</evidence>
<name>A0A378Q704_FAUOS</name>
<dbReference type="NCBIfam" id="TIGR00239">
    <property type="entry name" value="2oxo_dh_E1"/>
    <property type="match status" value="1"/>
</dbReference>
<dbReference type="GO" id="GO:0006096">
    <property type="term" value="P:glycolytic process"/>
    <property type="evidence" value="ECO:0007669"/>
    <property type="project" value="UniProtKB-KW"/>
</dbReference>
<evidence type="ECO:0000259" key="13">
    <source>
        <dbReference type="SMART" id="SM00861"/>
    </source>
</evidence>
<dbReference type="InterPro" id="IPR042179">
    <property type="entry name" value="KGD_C_sf"/>
</dbReference>
<evidence type="ECO:0000256" key="1">
    <source>
        <dbReference type="ARBA" id="ARBA00001964"/>
    </source>
</evidence>
<dbReference type="GO" id="GO:0005829">
    <property type="term" value="C:cytosol"/>
    <property type="evidence" value="ECO:0007669"/>
    <property type="project" value="TreeGrafter"/>
</dbReference>
<dbReference type="GO" id="GO:0030976">
    <property type="term" value="F:thiamine pyrophosphate binding"/>
    <property type="evidence" value="ECO:0007669"/>
    <property type="project" value="InterPro"/>
</dbReference>
<protein>
    <recommendedName>
        <fullName evidence="6">2-oxoglutarate dehydrogenase E1 component</fullName>
        <ecNumber evidence="5">1.2.4.2</ecNumber>
    </recommendedName>
    <alternativeName>
        <fullName evidence="10">Alpha-ketoglutarate dehydrogenase</fullName>
    </alternativeName>
</protein>
<dbReference type="Pfam" id="PF02779">
    <property type="entry name" value="Transket_pyr"/>
    <property type="match status" value="1"/>
</dbReference>
<dbReference type="Gene3D" id="3.40.50.11610">
    <property type="entry name" value="Multifunctional 2-oxoglutarate metabolism enzyme, C-terminal domain"/>
    <property type="match status" value="1"/>
</dbReference>
<comment type="catalytic activity">
    <reaction evidence="11">
        <text>N(6)-[(R)-lipoyl]-L-lysyl-[protein] + 2-oxoglutarate + H(+) = N(6)-[(R)-S(8)-succinyldihydrolipoyl]-L-lysyl-[protein] + CO2</text>
        <dbReference type="Rhea" id="RHEA:12188"/>
        <dbReference type="Rhea" id="RHEA-COMP:10474"/>
        <dbReference type="Rhea" id="RHEA-COMP:20092"/>
        <dbReference type="ChEBI" id="CHEBI:15378"/>
        <dbReference type="ChEBI" id="CHEBI:16526"/>
        <dbReference type="ChEBI" id="CHEBI:16810"/>
        <dbReference type="ChEBI" id="CHEBI:83099"/>
        <dbReference type="ChEBI" id="CHEBI:83120"/>
        <dbReference type="EC" id="1.2.4.2"/>
    </reaction>
</comment>
<dbReference type="InterPro" id="IPR031717">
    <property type="entry name" value="ODO-1/KGD_C"/>
</dbReference>
<dbReference type="FunFam" id="3.40.50.12470:FF:000009">
    <property type="entry name" value="2-oxoglutarate dehydrogenase E1 component"/>
    <property type="match status" value="1"/>
</dbReference>
<comment type="cofactor">
    <cofactor evidence="1">
        <name>thiamine diphosphate</name>
        <dbReference type="ChEBI" id="CHEBI:58937"/>
    </cofactor>
</comment>
<evidence type="ECO:0000256" key="11">
    <source>
        <dbReference type="ARBA" id="ARBA00051911"/>
    </source>
</evidence>
<dbReference type="InterPro" id="IPR005475">
    <property type="entry name" value="Transketolase-like_Pyr-bd"/>
</dbReference>
<dbReference type="CDD" id="cd02016">
    <property type="entry name" value="TPP_E1_OGDC_like"/>
    <property type="match status" value="1"/>
</dbReference>
<gene>
    <name evidence="14" type="primary">sucA</name>
    <name evidence="14" type="ORF">NCTC10465_00329</name>
</gene>
<dbReference type="GO" id="GO:0006099">
    <property type="term" value="P:tricarboxylic acid cycle"/>
    <property type="evidence" value="ECO:0007669"/>
    <property type="project" value="TreeGrafter"/>
</dbReference>
<feature type="domain" description="Transketolase-like pyrimidine-binding" evidence="13">
    <location>
        <begin position="626"/>
        <end position="819"/>
    </location>
</feature>
<keyword evidence="9" id="KW-0324">Glycolysis</keyword>
<evidence type="ECO:0000256" key="3">
    <source>
        <dbReference type="ARBA" id="ARBA00006936"/>
    </source>
</evidence>
<keyword evidence="7 14" id="KW-0560">Oxidoreductase</keyword>
<comment type="subunit">
    <text evidence="4">Homodimer. Part of the 2-oxoglutarate dehydrogenase (OGDH) complex composed of E1 (2-oxoglutarate dehydrogenase), E2 (dihydrolipoamide succinyltransferase) and E3 (dihydrolipoamide dehydrogenase); the complex contains multiple copies of the three enzymatic components (E1, E2 and E3).</text>
</comment>
<dbReference type="PANTHER" id="PTHR23152:SF4">
    <property type="entry name" value="2-OXOADIPATE DEHYDROGENASE COMPLEX COMPONENT E1"/>
    <property type="match status" value="1"/>
</dbReference>
<evidence type="ECO:0000256" key="8">
    <source>
        <dbReference type="ARBA" id="ARBA00023052"/>
    </source>
</evidence>
<feature type="compositionally biased region" description="Basic and acidic residues" evidence="12">
    <location>
        <begin position="987"/>
        <end position="1000"/>
    </location>
</feature>
<dbReference type="SUPFAM" id="SSF52518">
    <property type="entry name" value="Thiamin diphosphate-binding fold (THDP-binding)"/>
    <property type="match status" value="2"/>
</dbReference>
<accession>A0A378Q704</accession>
<dbReference type="Pfam" id="PF16870">
    <property type="entry name" value="OxoGdeHyase_C"/>
    <property type="match status" value="1"/>
</dbReference>
<evidence type="ECO:0000256" key="12">
    <source>
        <dbReference type="SAM" id="MobiDB-lite"/>
    </source>
</evidence>
<dbReference type="Gene3D" id="3.40.50.12470">
    <property type="match status" value="1"/>
</dbReference>
<comment type="similarity">
    <text evidence="3">Belongs to the alpha-ketoglutarate dehydrogenase family.</text>
</comment>
<dbReference type="EMBL" id="UGPY01000001">
    <property type="protein sequence ID" value="STY96571.1"/>
    <property type="molecule type" value="Genomic_DNA"/>
</dbReference>
<dbReference type="FunFam" id="3.40.50.970:FF:000014">
    <property type="entry name" value="2-oxoglutarate dehydrogenase E1 component"/>
    <property type="match status" value="1"/>
</dbReference>
<evidence type="ECO:0000256" key="10">
    <source>
        <dbReference type="ARBA" id="ARBA00030680"/>
    </source>
</evidence>
<dbReference type="InterPro" id="IPR001017">
    <property type="entry name" value="DH_E1"/>
</dbReference>
<evidence type="ECO:0000256" key="9">
    <source>
        <dbReference type="ARBA" id="ARBA00023152"/>
    </source>
</evidence>
<dbReference type="NCBIfam" id="NF006914">
    <property type="entry name" value="PRK09404.1"/>
    <property type="match status" value="1"/>
</dbReference>
<evidence type="ECO:0000256" key="5">
    <source>
        <dbReference type="ARBA" id="ARBA00012280"/>
    </source>
</evidence>
<sequence>MLGYSLKFLFPPLNTTVERIMANQNQTSVSSAQFTELSADNAVYLESLYEQYLQDPQSVDEKYIPYFAQFAKDDDKNALHHTIQDQFLLLARNTTAHKVTGQSAAGAVSPSEIREFADNQMGVQKLITSYRRRGHRIANLDPLGLMPRPEVEELTLAYYGLSEADLDTVYPVSDLNIGKDKATLREIIQVLERVYCSSIGAEYFHVTTAKEKRWIEKYLEQNLGYVKFDNEKRKSILERLTAAEGLEKYLARKYTGVKRFGLEGGESFIPMVNEIIQRAGENGTKEMVIGMAHRGRLNLLVNILGKNPKDLFDEFDGKKQPTVGSGDVKYHNGFSSNVMTPGGEAHLALAFNPSHLEIVSPVLLGSVRARQVRRQDKTGDAVLPIVVHGDAAFAGQGVNQETFQMSQTRAYSTGGTLHIIINNQVGFTTSRLEDARSTEYCTDIAKMVHAPIFHVNGDDPEAVVFMAQLAHDYRRTFHKDIVIDMYCYRRNGHNEADEPSATQPLMYSVIRKLPTTREIFVNKLVAEGVISQAEAVALENDYRESLDKGEYVASALVREPNKSLYVDWTPYIGHKLEDNWDTSVDINKLKAYGEKMAQLPEGYELQRQVQKLVEQRKAMQTGQEPLNWGAAETLAYASLVEEGYPVRITGEDVGRGTFSHRHAELFNMKDGSMYVPLANMSPNQARFDIFNSLLSEEAVLAFEYGYATTVPNALVIWEAQFGDFANGAQVVIDQFISSGETKWQRLCGLTMLLPHGYEGQGPEHSSARLERYLQLCAEENMQVVTPTTPAQIFHVLRRQVVRPARKPLIVMSPKSLLRHKLAVSTLEELAQGQFQTVISEIDQLDNNQVTRLVLCGGKVYYDLLEKRRELGLNHVAIVRIEQLYPLPEARILEEVAKYPNLEGIVWAQEEPRNQGAWYYLAPHLFRLIAPPKPATRPTKAYLLEPVARPPSAAPAVGSMQMHIEQQQKVVNEALGLPKNEDSTENALEAKAEIAEKQATD</sequence>
<dbReference type="FunFam" id="1.10.287.1150:FF:000004">
    <property type="entry name" value="2-oxoglutarate dehydrogenase E1 component"/>
    <property type="match status" value="1"/>
</dbReference>
<reference evidence="14 15" key="1">
    <citation type="submission" date="2018-06" db="EMBL/GenBank/DDBJ databases">
        <authorList>
            <consortium name="Pathogen Informatics"/>
            <person name="Doyle S."/>
        </authorList>
    </citation>
    <scope>NUCLEOTIDE SEQUENCE [LARGE SCALE GENOMIC DNA]</scope>
    <source>
        <strain evidence="14 15">NCTC10465</strain>
    </source>
</reference>
<dbReference type="Proteomes" id="UP000255230">
    <property type="component" value="Unassembled WGS sequence"/>
</dbReference>
<evidence type="ECO:0000256" key="2">
    <source>
        <dbReference type="ARBA" id="ARBA00003906"/>
    </source>
</evidence>
<comment type="function">
    <text evidence="2">E1 component of the 2-oxoglutarate dehydrogenase (OGDH) complex which catalyzes the decarboxylation of 2-oxoglutarate, the first step in the conversion of 2-oxoglutarate to succinyl-CoA and CO(2).</text>
</comment>
<dbReference type="Pfam" id="PF00676">
    <property type="entry name" value="E1_dh"/>
    <property type="match status" value="1"/>
</dbReference>
<dbReference type="InterPro" id="IPR011603">
    <property type="entry name" value="2oxoglutarate_DH_E1"/>
</dbReference>
<keyword evidence="8" id="KW-0786">Thiamine pyrophosphate</keyword>